<dbReference type="GO" id="GO:0003700">
    <property type="term" value="F:DNA-binding transcription factor activity"/>
    <property type="evidence" value="ECO:0007669"/>
    <property type="project" value="InterPro"/>
</dbReference>
<evidence type="ECO:0000256" key="12">
    <source>
        <dbReference type="PIRSR" id="PIRSR602481-2"/>
    </source>
</evidence>
<dbReference type="Gene3D" id="3.30.1490.190">
    <property type="match status" value="1"/>
</dbReference>
<feature type="binding site" evidence="11">
    <location>
        <position position="101"/>
    </location>
    <ligand>
        <name>Zn(2+)</name>
        <dbReference type="ChEBI" id="CHEBI:29105"/>
    </ligand>
</feature>
<proteinExistence type="inferred from homology"/>
<dbReference type="AlphaFoldDB" id="A0A7K1FPK2"/>
<reference evidence="13 14" key="1">
    <citation type="submission" date="2019-11" db="EMBL/GenBank/DDBJ databases">
        <authorList>
            <person name="Jiang L.-Q."/>
        </authorList>
    </citation>
    <scope>NUCLEOTIDE SEQUENCE [LARGE SCALE GENOMIC DNA]</scope>
    <source>
        <strain evidence="13 14">YIM 132087</strain>
    </source>
</reference>
<dbReference type="Proteomes" id="UP000460221">
    <property type="component" value="Unassembled WGS sequence"/>
</dbReference>
<dbReference type="GO" id="GO:1900376">
    <property type="term" value="P:regulation of secondary metabolite biosynthetic process"/>
    <property type="evidence" value="ECO:0007669"/>
    <property type="project" value="TreeGrafter"/>
</dbReference>
<dbReference type="PANTHER" id="PTHR33202:SF2">
    <property type="entry name" value="FERRIC UPTAKE REGULATION PROTEIN"/>
    <property type="match status" value="1"/>
</dbReference>
<feature type="binding site" evidence="12">
    <location>
        <position position="113"/>
    </location>
    <ligand>
        <name>Fe cation</name>
        <dbReference type="ChEBI" id="CHEBI:24875"/>
    </ligand>
</feature>
<feature type="binding site" evidence="11">
    <location>
        <position position="98"/>
    </location>
    <ligand>
        <name>Zn(2+)</name>
        <dbReference type="ChEBI" id="CHEBI:29105"/>
    </ligand>
</feature>
<dbReference type="EMBL" id="WLYK01000005">
    <property type="protein sequence ID" value="MTD14754.1"/>
    <property type="molecule type" value="Genomic_DNA"/>
</dbReference>
<keyword evidence="7 11" id="KW-0862">Zinc</keyword>
<evidence type="ECO:0000256" key="1">
    <source>
        <dbReference type="ARBA" id="ARBA00004496"/>
    </source>
</evidence>
<evidence type="ECO:0000256" key="10">
    <source>
        <dbReference type="ARBA" id="ARBA00023163"/>
    </source>
</evidence>
<keyword evidence="12" id="KW-0408">Iron</keyword>
<organism evidence="13 14">
    <name type="scientific">Nakamurella alba</name>
    <dbReference type="NCBI Taxonomy" id="2665158"/>
    <lineage>
        <taxon>Bacteria</taxon>
        <taxon>Bacillati</taxon>
        <taxon>Actinomycetota</taxon>
        <taxon>Actinomycetes</taxon>
        <taxon>Nakamurellales</taxon>
        <taxon>Nakamurellaceae</taxon>
        <taxon>Nakamurella</taxon>
    </lineage>
</organism>
<dbReference type="GO" id="GO:0008270">
    <property type="term" value="F:zinc ion binding"/>
    <property type="evidence" value="ECO:0007669"/>
    <property type="project" value="TreeGrafter"/>
</dbReference>
<dbReference type="GO" id="GO:0045892">
    <property type="term" value="P:negative regulation of DNA-templated transcription"/>
    <property type="evidence" value="ECO:0007669"/>
    <property type="project" value="TreeGrafter"/>
</dbReference>
<comment type="subunit">
    <text evidence="3">Homodimer.</text>
</comment>
<evidence type="ECO:0000256" key="7">
    <source>
        <dbReference type="ARBA" id="ARBA00022833"/>
    </source>
</evidence>
<dbReference type="Pfam" id="PF01475">
    <property type="entry name" value="FUR"/>
    <property type="match status" value="1"/>
</dbReference>
<evidence type="ECO:0000256" key="2">
    <source>
        <dbReference type="ARBA" id="ARBA00007957"/>
    </source>
</evidence>
<dbReference type="InterPro" id="IPR036388">
    <property type="entry name" value="WH-like_DNA-bd_sf"/>
</dbReference>
<comment type="cofactor">
    <cofactor evidence="11">
        <name>Zn(2+)</name>
        <dbReference type="ChEBI" id="CHEBI:29105"/>
    </cofactor>
    <text evidence="11">Binds 1 zinc ion per subunit.</text>
</comment>
<keyword evidence="14" id="KW-1185">Reference proteome</keyword>
<comment type="cofactor">
    <cofactor evidence="12">
        <name>Mn(2+)</name>
        <dbReference type="ChEBI" id="CHEBI:29035"/>
    </cofactor>
    <cofactor evidence="12">
        <name>Fe(2+)</name>
        <dbReference type="ChEBI" id="CHEBI:29033"/>
    </cofactor>
    <text evidence="12">Binds 1 Mn(2+) or Fe(2+) ion per subunit.</text>
</comment>
<evidence type="ECO:0000256" key="11">
    <source>
        <dbReference type="PIRSR" id="PIRSR602481-1"/>
    </source>
</evidence>
<keyword evidence="9" id="KW-0238">DNA-binding</keyword>
<evidence type="ECO:0000313" key="13">
    <source>
        <dbReference type="EMBL" id="MTD14754.1"/>
    </source>
</evidence>
<evidence type="ECO:0000313" key="14">
    <source>
        <dbReference type="Proteomes" id="UP000460221"/>
    </source>
</evidence>
<keyword evidence="4" id="KW-0963">Cytoplasm</keyword>
<keyword evidence="6 11" id="KW-0479">Metal-binding</keyword>
<gene>
    <name evidence="13" type="ORF">GIS00_12470</name>
</gene>
<dbReference type="SUPFAM" id="SSF46785">
    <property type="entry name" value="Winged helix' DNA-binding domain"/>
    <property type="match status" value="1"/>
</dbReference>
<dbReference type="InterPro" id="IPR002481">
    <property type="entry name" value="FUR"/>
</dbReference>
<evidence type="ECO:0000256" key="6">
    <source>
        <dbReference type="ARBA" id="ARBA00022723"/>
    </source>
</evidence>
<dbReference type="GO" id="GO:0005829">
    <property type="term" value="C:cytosol"/>
    <property type="evidence" value="ECO:0007669"/>
    <property type="project" value="TreeGrafter"/>
</dbReference>
<evidence type="ECO:0000256" key="9">
    <source>
        <dbReference type="ARBA" id="ARBA00023125"/>
    </source>
</evidence>
<feature type="binding site" evidence="12">
    <location>
        <position position="130"/>
    </location>
    <ligand>
        <name>Fe cation</name>
        <dbReference type="ChEBI" id="CHEBI:24875"/>
    </ligand>
</feature>
<evidence type="ECO:0000256" key="3">
    <source>
        <dbReference type="ARBA" id="ARBA00011738"/>
    </source>
</evidence>
<dbReference type="GO" id="GO:0000976">
    <property type="term" value="F:transcription cis-regulatory region binding"/>
    <property type="evidence" value="ECO:0007669"/>
    <property type="project" value="TreeGrafter"/>
</dbReference>
<comment type="caution">
    <text evidence="13">The sequence shown here is derived from an EMBL/GenBank/DDBJ whole genome shotgun (WGS) entry which is preliminary data.</text>
</comment>
<keyword evidence="5" id="KW-0678">Repressor</keyword>
<comment type="similarity">
    <text evidence="2">Belongs to the Fur family.</text>
</comment>
<dbReference type="Gene3D" id="1.10.10.10">
    <property type="entry name" value="Winged helix-like DNA-binding domain superfamily/Winged helix DNA-binding domain"/>
    <property type="match status" value="1"/>
</dbReference>
<name>A0A7K1FPK2_9ACTN</name>
<keyword evidence="8" id="KW-0805">Transcription regulation</keyword>
<evidence type="ECO:0000256" key="4">
    <source>
        <dbReference type="ARBA" id="ARBA00022490"/>
    </source>
</evidence>
<evidence type="ECO:0000256" key="8">
    <source>
        <dbReference type="ARBA" id="ARBA00023015"/>
    </source>
</evidence>
<dbReference type="InterPro" id="IPR036390">
    <property type="entry name" value="WH_DNA-bd_sf"/>
</dbReference>
<comment type="subcellular location">
    <subcellularLocation>
        <location evidence="1">Cytoplasm</location>
    </subcellularLocation>
</comment>
<sequence>MQTSGTRSEAGAVAVTGRRTTTQRTAIIDALSGSVEFRSAQELHSDLRSTGSSIGLATVYRALQDMAGTGDLDTVRNESGEVLYRRCVEASHHHHLVCRSCGLTKEVAAPQVEKWARAVADEFGYVDIDHQVELFGLCAACAARRTPGGE</sequence>
<feature type="binding site" evidence="12">
    <location>
        <position position="92"/>
    </location>
    <ligand>
        <name>Fe cation</name>
        <dbReference type="ChEBI" id="CHEBI:24875"/>
    </ligand>
</feature>
<dbReference type="CDD" id="cd07153">
    <property type="entry name" value="Fur_like"/>
    <property type="match status" value="1"/>
</dbReference>
<accession>A0A7K1FPK2</accession>
<dbReference type="PANTHER" id="PTHR33202">
    <property type="entry name" value="ZINC UPTAKE REGULATION PROTEIN"/>
    <property type="match status" value="1"/>
</dbReference>
<evidence type="ECO:0000256" key="5">
    <source>
        <dbReference type="ARBA" id="ARBA00022491"/>
    </source>
</evidence>
<keyword evidence="10" id="KW-0804">Transcription</keyword>
<feature type="binding site" evidence="11">
    <location>
        <position position="138"/>
    </location>
    <ligand>
        <name>Zn(2+)</name>
        <dbReference type="ChEBI" id="CHEBI:29105"/>
    </ligand>
</feature>
<feature type="binding site" evidence="11">
    <location>
        <position position="141"/>
    </location>
    <ligand>
        <name>Zn(2+)</name>
        <dbReference type="ChEBI" id="CHEBI:29105"/>
    </ligand>
</feature>
<dbReference type="InterPro" id="IPR043135">
    <property type="entry name" value="Fur_C"/>
</dbReference>
<protein>
    <submittedName>
        <fullName evidence="13">Transcriptional repressor</fullName>
    </submittedName>
</protein>